<comment type="similarity">
    <text evidence="1">Belongs to the actin family.</text>
</comment>
<keyword evidence="4" id="KW-1185">Reference proteome</keyword>
<evidence type="ECO:0000256" key="1">
    <source>
        <dbReference type="RuleBase" id="RU000487"/>
    </source>
</evidence>
<name>R4XH91_TAPDE</name>
<dbReference type="eggNOG" id="KOG0797">
    <property type="taxonomic scope" value="Eukaryota"/>
</dbReference>
<dbReference type="STRING" id="1097556.R4XH91"/>
<gene>
    <name evidence="3" type="ORF">TAPDE_004232</name>
</gene>
<dbReference type="EMBL" id="CAHR02000187">
    <property type="protein sequence ID" value="CCG83898.1"/>
    <property type="molecule type" value="Genomic_DNA"/>
</dbReference>
<dbReference type="Pfam" id="PF00022">
    <property type="entry name" value="Actin"/>
    <property type="match status" value="1"/>
</dbReference>
<dbReference type="SMART" id="SM00268">
    <property type="entry name" value="ACTIN"/>
    <property type="match status" value="1"/>
</dbReference>
<feature type="compositionally biased region" description="Basic and acidic residues" evidence="2">
    <location>
        <begin position="63"/>
        <end position="74"/>
    </location>
</feature>
<feature type="region of interest" description="Disordered" evidence="2">
    <location>
        <begin position="61"/>
        <end position="104"/>
    </location>
</feature>
<sequence>MVMVKRKIDPNESLNLKFSQFQPIPPINQKNFYTEYLKNDNQYFANRQIAENAKKAAQMKKAKLAEKGSTDDGRTGVVAKTTGANDDSDDEDEEDTGERAALGSKTIVLHLGSSNTRLGLASDPHPKSVPTVLARKVPYSQQKRPLVPPGTMCGPGMFGEEYEGHIKKLESDMRARMRNAKRRMVPNANDLVSSYNKRSEYEEIVDHNDLERFDWTDVSSGPVYITGKAALRIPTDSSPHYDLFWPIQNGVLHERAYQAREQLLGDLGIIISQAVQTELGIAKNSFSDYSVALVVPDLYDKAFVESLFVIFFRDLKFSNALVLQESVCATFGAGISSACVVDVGAQSTTISCVEEGLCIGDSRISMTYGGDDLTKFMAKQLLRVSFPYRDFDLSRAYDVLLAEDLKLKFCSSNEAEAAVQLYQTFQRQPGRQTRKYNFKVYDEHITCTMAYFHPEIFENDDKYSARRSLFSRSMDIYEDQSQEPESVIQDRLLYGKSDREPNNIYNVNIRPQEVVTVRGARALALAAADSTRADTPLDVDSPMVDAVHDSKNDVEMAIDELDKEVDAVNDVLDRNDELPLLVPLDVAIISSITCACENAPNADERRKAMCSTILISGAGYNFPYASYYLEERLKALRPAWTSIAIVPPPRDMQPEMLCWKGLSIFSRIKIATEYWVSSAEFDLLGSRTLQQKSLGQFWLG</sequence>
<proteinExistence type="inferred from homology"/>
<feature type="compositionally biased region" description="Acidic residues" evidence="2">
    <location>
        <begin position="86"/>
        <end position="96"/>
    </location>
</feature>
<dbReference type="Gene3D" id="3.30.420.40">
    <property type="match status" value="3"/>
</dbReference>
<dbReference type="VEuPathDB" id="FungiDB:TAPDE_004232"/>
<organism evidence="3 4">
    <name type="scientific">Taphrina deformans (strain PYCC 5710 / ATCC 11124 / CBS 356.35 / IMI 108563 / JCM 9778 / NBRC 8474)</name>
    <name type="common">Peach leaf curl fungus</name>
    <name type="synonym">Lalaria deformans</name>
    <dbReference type="NCBI Taxonomy" id="1097556"/>
    <lineage>
        <taxon>Eukaryota</taxon>
        <taxon>Fungi</taxon>
        <taxon>Dikarya</taxon>
        <taxon>Ascomycota</taxon>
        <taxon>Taphrinomycotina</taxon>
        <taxon>Taphrinomycetes</taxon>
        <taxon>Taphrinales</taxon>
        <taxon>Taphrinaceae</taxon>
        <taxon>Taphrina</taxon>
    </lineage>
</organism>
<dbReference type="Gene3D" id="3.90.640.10">
    <property type="entry name" value="Actin, Chain A, domain 4"/>
    <property type="match status" value="1"/>
</dbReference>
<dbReference type="AlphaFoldDB" id="R4XH91"/>
<evidence type="ECO:0000313" key="4">
    <source>
        <dbReference type="Proteomes" id="UP000013776"/>
    </source>
</evidence>
<dbReference type="InterPro" id="IPR004000">
    <property type="entry name" value="Actin"/>
</dbReference>
<accession>R4XH91</accession>
<comment type="caution">
    <text evidence="3">The sequence shown here is derived from an EMBL/GenBank/DDBJ whole genome shotgun (WGS) entry which is preliminary data.</text>
</comment>
<dbReference type="SUPFAM" id="SSF53067">
    <property type="entry name" value="Actin-like ATPase domain"/>
    <property type="match status" value="2"/>
</dbReference>
<dbReference type="OrthoDB" id="5572108at2759"/>
<evidence type="ECO:0000313" key="3">
    <source>
        <dbReference type="EMBL" id="CCG83898.1"/>
    </source>
</evidence>
<evidence type="ECO:0000256" key="2">
    <source>
        <dbReference type="SAM" id="MobiDB-lite"/>
    </source>
</evidence>
<dbReference type="InterPro" id="IPR043129">
    <property type="entry name" value="ATPase_NBD"/>
</dbReference>
<dbReference type="CDD" id="cd10206">
    <property type="entry name" value="ASKHA_NBD_Arp8-like"/>
    <property type="match status" value="1"/>
</dbReference>
<protein>
    <submittedName>
        <fullName evidence="3">Uncharacterized protein</fullName>
    </submittedName>
</protein>
<reference evidence="3 4" key="1">
    <citation type="journal article" date="2013" name="MBio">
        <title>Genome sequencing of the plant pathogen Taphrina deformans, the causal agent of peach leaf curl.</title>
        <authorList>
            <person name="Cisse O.H."/>
            <person name="Almeida J.M.G.C.F."/>
            <person name="Fonseca A."/>
            <person name="Kumar A.A."/>
            <person name="Salojaervi J."/>
            <person name="Overmyer K."/>
            <person name="Hauser P.M."/>
            <person name="Pagni M."/>
        </authorList>
    </citation>
    <scope>NUCLEOTIDE SEQUENCE [LARGE SCALE GENOMIC DNA]</scope>
    <source>
        <strain evidence="4">PYCC 5710 / ATCC 11124 / CBS 356.35 / IMI 108563 / JCM 9778 / NBRC 8474</strain>
    </source>
</reference>
<dbReference type="PANTHER" id="PTHR11937">
    <property type="entry name" value="ACTIN"/>
    <property type="match status" value="1"/>
</dbReference>
<dbReference type="Proteomes" id="UP000013776">
    <property type="component" value="Unassembled WGS sequence"/>
</dbReference>